<evidence type="ECO:0000256" key="7">
    <source>
        <dbReference type="SAM" id="Phobius"/>
    </source>
</evidence>
<feature type="transmembrane region" description="Helical" evidence="7">
    <location>
        <begin position="138"/>
        <end position="160"/>
    </location>
</feature>
<dbReference type="EMBL" id="JAQQWP010000004">
    <property type="protein sequence ID" value="KAK8121532.1"/>
    <property type="molecule type" value="Genomic_DNA"/>
</dbReference>
<evidence type="ECO:0000259" key="8">
    <source>
        <dbReference type="Pfam" id="PF20684"/>
    </source>
</evidence>
<dbReference type="InterPro" id="IPR052337">
    <property type="entry name" value="SAT4-like"/>
</dbReference>
<evidence type="ECO:0000256" key="3">
    <source>
        <dbReference type="ARBA" id="ARBA00022989"/>
    </source>
</evidence>
<proteinExistence type="inferred from homology"/>
<feature type="transmembrane region" description="Helical" evidence="7">
    <location>
        <begin position="27"/>
        <end position="48"/>
    </location>
</feature>
<dbReference type="InterPro" id="IPR049326">
    <property type="entry name" value="Rhodopsin_dom_fungi"/>
</dbReference>
<feature type="transmembrane region" description="Helical" evidence="7">
    <location>
        <begin position="217"/>
        <end position="237"/>
    </location>
</feature>
<evidence type="ECO:0000256" key="6">
    <source>
        <dbReference type="SAM" id="MobiDB-lite"/>
    </source>
</evidence>
<feature type="compositionally biased region" description="Basic residues" evidence="6">
    <location>
        <begin position="316"/>
        <end position="332"/>
    </location>
</feature>
<dbReference type="AlphaFoldDB" id="A0AAW0R2T7"/>
<dbReference type="PANTHER" id="PTHR33048">
    <property type="entry name" value="PTH11-LIKE INTEGRAL MEMBRANE PROTEIN (AFU_ORTHOLOGUE AFUA_5G11245)"/>
    <property type="match status" value="1"/>
</dbReference>
<comment type="caution">
    <text evidence="9">The sequence shown here is derived from an EMBL/GenBank/DDBJ whole genome shotgun (WGS) entry which is preliminary data.</text>
</comment>
<evidence type="ECO:0000313" key="10">
    <source>
        <dbReference type="Proteomes" id="UP001392437"/>
    </source>
</evidence>
<keyword evidence="2 7" id="KW-0812">Transmembrane</keyword>
<protein>
    <recommendedName>
        <fullName evidence="8">Rhodopsin domain-containing protein</fullName>
    </recommendedName>
</protein>
<evidence type="ECO:0000256" key="5">
    <source>
        <dbReference type="ARBA" id="ARBA00038359"/>
    </source>
</evidence>
<sequence length="437" mass="47578">MDSMNRATIAPGDIDHSLDGQGRTTEITSILTVFSAVSTIVVALRIYTRTKILNSFGIDDAVILGALVLTIGSAVAIGLEGKFGLGTHTWVQPLEDFIPYMKSFYVSIILYNVGVCLIKVSILLQYRRIFTQKATQWMSAGLLSFMLAWTVCLSVLLPLVCYPVDKFWEPALPGSCVDQLAVWYVMAGVNIITDFAIFVIPLPVIKSLQLPTKQKMLLVVVFGLGLFTCIISCLRIRTLKMASLTKDPNWDNTDAALWSFIELCIGVLTSSLPTLRPLIAAALPRVFGSSAGRRGYHDYSSNNYYASGLGSMAAARRKSAAAAHHHHHHNPKKSSLSSESLDELNQQHHSNSKDDIELALGGNNHHNFDNPGRAAAAAPAYSVNVFCGDDREDADGNPSELRRPAAAAKRSGSQRANGIMTTTVVSREYEPSVQHGI</sequence>
<feature type="transmembrane region" description="Helical" evidence="7">
    <location>
        <begin position="60"/>
        <end position="79"/>
    </location>
</feature>
<evidence type="ECO:0000256" key="1">
    <source>
        <dbReference type="ARBA" id="ARBA00004141"/>
    </source>
</evidence>
<dbReference type="GO" id="GO:0016020">
    <property type="term" value="C:membrane"/>
    <property type="evidence" value="ECO:0007669"/>
    <property type="project" value="UniProtKB-SubCell"/>
</dbReference>
<comment type="similarity">
    <text evidence="5">Belongs to the SAT4 family.</text>
</comment>
<evidence type="ECO:0000256" key="2">
    <source>
        <dbReference type="ARBA" id="ARBA00022692"/>
    </source>
</evidence>
<gene>
    <name evidence="9" type="ORF">PG999_005652</name>
</gene>
<keyword evidence="3 7" id="KW-1133">Transmembrane helix</keyword>
<keyword evidence="10" id="KW-1185">Reference proteome</keyword>
<feature type="transmembrane region" description="Helical" evidence="7">
    <location>
        <begin position="104"/>
        <end position="126"/>
    </location>
</feature>
<accession>A0AAW0R2T7</accession>
<reference evidence="9 10" key="1">
    <citation type="submission" date="2023-01" db="EMBL/GenBank/DDBJ databases">
        <title>Analysis of 21 Apiospora genomes using comparative genomics revels a genus with tremendous synthesis potential of carbohydrate active enzymes and secondary metabolites.</title>
        <authorList>
            <person name="Sorensen T."/>
        </authorList>
    </citation>
    <scope>NUCLEOTIDE SEQUENCE [LARGE SCALE GENOMIC DNA]</scope>
    <source>
        <strain evidence="9 10">CBS 117206</strain>
    </source>
</reference>
<dbReference type="Proteomes" id="UP001392437">
    <property type="component" value="Unassembled WGS sequence"/>
</dbReference>
<feature type="transmembrane region" description="Helical" evidence="7">
    <location>
        <begin position="180"/>
        <end position="205"/>
    </location>
</feature>
<comment type="subcellular location">
    <subcellularLocation>
        <location evidence="1">Membrane</location>
        <topology evidence="1">Multi-pass membrane protein</topology>
    </subcellularLocation>
</comment>
<feature type="domain" description="Rhodopsin" evidence="8">
    <location>
        <begin position="44"/>
        <end position="280"/>
    </location>
</feature>
<dbReference type="PANTHER" id="PTHR33048:SF47">
    <property type="entry name" value="INTEGRAL MEMBRANE PROTEIN-RELATED"/>
    <property type="match status" value="1"/>
</dbReference>
<feature type="region of interest" description="Disordered" evidence="6">
    <location>
        <begin position="391"/>
        <end position="414"/>
    </location>
</feature>
<feature type="region of interest" description="Disordered" evidence="6">
    <location>
        <begin position="316"/>
        <end position="364"/>
    </location>
</feature>
<evidence type="ECO:0000256" key="4">
    <source>
        <dbReference type="ARBA" id="ARBA00023136"/>
    </source>
</evidence>
<organism evidence="9 10">
    <name type="scientific">Apiospora kogelbergensis</name>
    <dbReference type="NCBI Taxonomy" id="1337665"/>
    <lineage>
        <taxon>Eukaryota</taxon>
        <taxon>Fungi</taxon>
        <taxon>Dikarya</taxon>
        <taxon>Ascomycota</taxon>
        <taxon>Pezizomycotina</taxon>
        <taxon>Sordariomycetes</taxon>
        <taxon>Xylariomycetidae</taxon>
        <taxon>Amphisphaeriales</taxon>
        <taxon>Apiosporaceae</taxon>
        <taxon>Apiospora</taxon>
    </lineage>
</organism>
<name>A0AAW0R2T7_9PEZI</name>
<keyword evidence="4 7" id="KW-0472">Membrane</keyword>
<dbReference type="Pfam" id="PF20684">
    <property type="entry name" value="Fung_rhodopsin"/>
    <property type="match status" value="1"/>
</dbReference>
<evidence type="ECO:0000313" key="9">
    <source>
        <dbReference type="EMBL" id="KAK8121532.1"/>
    </source>
</evidence>